<keyword evidence="1" id="KW-0812">Transmembrane</keyword>
<keyword evidence="3" id="KW-1185">Reference proteome</keyword>
<reference evidence="3" key="1">
    <citation type="journal article" date="2019" name="Int. J. Syst. Evol. Microbiol.">
        <title>The Global Catalogue of Microorganisms (GCM) 10K type strain sequencing project: providing services to taxonomists for standard genome sequencing and annotation.</title>
        <authorList>
            <consortium name="The Broad Institute Genomics Platform"/>
            <consortium name="The Broad Institute Genome Sequencing Center for Infectious Disease"/>
            <person name="Wu L."/>
            <person name="Ma J."/>
        </authorList>
    </citation>
    <scope>NUCLEOTIDE SEQUENCE [LARGE SCALE GENOMIC DNA]</scope>
    <source>
        <strain evidence="3">CGMCC 1.12702</strain>
    </source>
</reference>
<keyword evidence="1" id="KW-0472">Membrane</keyword>
<accession>A0ABW4TWC7</accession>
<evidence type="ECO:0008006" key="4">
    <source>
        <dbReference type="Google" id="ProtNLM"/>
    </source>
</evidence>
<feature type="transmembrane region" description="Helical" evidence="1">
    <location>
        <begin position="137"/>
        <end position="158"/>
    </location>
</feature>
<name>A0ABW4TWC7_9SPHN</name>
<evidence type="ECO:0000256" key="1">
    <source>
        <dbReference type="SAM" id="Phobius"/>
    </source>
</evidence>
<gene>
    <name evidence="2" type="ORF">ACFSGX_02965</name>
</gene>
<evidence type="ECO:0000313" key="2">
    <source>
        <dbReference type="EMBL" id="MFD1949729.1"/>
    </source>
</evidence>
<keyword evidence="1" id="KW-1133">Transmembrane helix</keyword>
<sequence length="209" mass="22404">MHEYSMSVGRARACRWLGCAFGLAGLLQAASIAVVLFAPRFLALQIDCMRGGCAAVGVPMTLLSDRLRNTAAAMTNAADLLDLHLGLPTVRLELFFAQLVIDLPVVGLLLSVALGVHALGQRKGHDLARALPWLRRAAVFALVAAPLIPLGESIRTTVLMQAFGPPVRFYLSMEFQRLVLNLLLALVALAVTWALAAGLRAEQDLAEIV</sequence>
<dbReference type="Proteomes" id="UP001597400">
    <property type="component" value="Unassembled WGS sequence"/>
</dbReference>
<dbReference type="EMBL" id="JBHUGS010000001">
    <property type="protein sequence ID" value="MFD1949729.1"/>
    <property type="molecule type" value="Genomic_DNA"/>
</dbReference>
<comment type="caution">
    <text evidence="2">The sequence shown here is derived from an EMBL/GenBank/DDBJ whole genome shotgun (WGS) entry which is preliminary data.</text>
</comment>
<feature type="transmembrane region" description="Helical" evidence="1">
    <location>
        <begin position="178"/>
        <end position="199"/>
    </location>
</feature>
<organism evidence="2 3">
    <name type="scientific">Sphingomonas arantia</name>
    <dbReference type="NCBI Taxonomy" id="1460676"/>
    <lineage>
        <taxon>Bacteria</taxon>
        <taxon>Pseudomonadati</taxon>
        <taxon>Pseudomonadota</taxon>
        <taxon>Alphaproteobacteria</taxon>
        <taxon>Sphingomonadales</taxon>
        <taxon>Sphingomonadaceae</taxon>
        <taxon>Sphingomonas</taxon>
    </lineage>
</organism>
<evidence type="ECO:0000313" key="3">
    <source>
        <dbReference type="Proteomes" id="UP001597400"/>
    </source>
</evidence>
<feature type="transmembrane region" description="Helical" evidence="1">
    <location>
        <begin position="95"/>
        <end position="116"/>
    </location>
</feature>
<proteinExistence type="predicted"/>
<protein>
    <recommendedName>
        <fullName evidence="4">DUF2975 domain-containing protein</fullName>
    </recommendedName>
</protein>